<keyword evidence="1" id="KW-0472">Membrane</keyword>
<feature type="transmembrane region" description="Helical" evidence="1">
    <location>
        <begin position="12"/>
        <end position="28"/>
    </location>
</feature>
<gene>
    <name evidence="2" type="ORF">CWR45_06080</name>
</gene>
<dbReference type="EMBL" id="PIOD01000006">
    <property type="protein sequence ID" value="RDW19649.1"/>
    <property type="molecule type" value="Genomic_DNA"/>
</dbReference>
<comment type="caution">
    <text evidence="2">The sequence shown here is derived from an EMBL/GenBank/DDBJ whole genome shotgun (WGS) entry which is preliminary data.</text>
</comment>
<protein>
    <recommendedName>
        <fullName evidence="4">DUF4181 domain-containing protein</fullName>
    </recommendedName>
</protein>
<feature type="transmembrane region" description="Helical" evidence="1">
    <location>
        <begin position="72"/>
        <end position="101"/>
    </location>
</feature>
<evidence type="ECO:0000313" key="2">
    <source>
        <dbReference type="EMBL" id="RDW19649.1"/>
    </source>
</evidence>
<feature type="transmembrane region" description="Helical" evidence="1">
    <location>
        <begin position="113"/>
        <end position="134"/>
    </location>
</feature>
<reference evidence="3" key="1">
    <citation type="submission" date="2017-11" db="EMBL/GenBank/DDBJ databases">
        <authorList>
            <person name="Zhu W."/>
        </authorList>
    </citation>
    <scope>NUCLEOTIDE SEQUENCE [LARGE SCALE GENOMIC DNA]</scope>
    <source>
        <strain evidence="3">CAU 1051</strain>
    </source>
</reference>
<sequence length="135" mass="15968">MMELVRNNQEIFIFIYSLIILWVNVSFIKDYKNIKRGLGEISSEDELEINPNAISLMFFGLLFNFFRRWLIYLLAILITENIFVVIISLVLFVIGLYDSIFNNSLEKLRKSKIGFYLAVIDTIFVFIFLIYLFVV</sequence>
<keyword evidence="1" id="KW-0812">Transmembrane</keyword>
<keyword evidence="1" id="KW-1133">Transmembrane helix</keyword>
<name>A0A3D8PWY0_9BACI</name>
<dbReference type="OrthoDB" id="2451685at2"/>
<evidence type="ECO:0008006" key="4">
    <source>
        <dbReference type="Google" id="ProtNLM"/>
    </source>
</evidence>
<accession>A0A3D8PWY0</accession>
<dbReference type="Proteomes" id="UP000256520">
    <property type="component" value="Unassembled WGS sequence"/>
</dbReference>
<evidence type="ECO:0000256" key="1">
    <source>
        <dbReference type="SAM" id="Phobius"/>
    </source>
</evidence>
<proteinExistence type="predicted"/>
<keyword evidence="3" id="KW-1185">Reference proteome</keyword>
<organism evidence="2 3">
    <name type="scientific">Oceanobacillus chungangensis</name>
    <dbReference type="NCBI Taxonomy" id="1229152"/>
    <lineage>
        <taxon>Bacteria</taxon>
        <taxon>Bacillati</taxon>
        <taxon>Bacillota</taxon>
        <taxon>Bacilli</taxon>
        <taxon>Bacillales</taxon>
        <taxon>Bacillaceae</taxon>
        <taxon>Oceanobacillus</taxon>
    </lineage>
</organism>
<dbReference type="AlphaFoldDB" id="A0A3D8PWY0"/>
<evidence type="ECO:0000313" key="3">
    <source>
        <dbReference type="Proteomes" id="UP000256520"/>
    </source>
</evidence>